<dbReference type="OrthoDB" id="6749108at2759"/>
<protein>
    <submittedName>
        <fullName evidence="2">Uncharacterized protein</fullName>
    </submittedName>
</protein>
<reference evidence="2" key="1">
    <citation type="submission" date="2022-01" db="EMBL/GenBank/DDBJ databases">
        <authorList>
            <person name="King R."/>
        </authorList>
    </citation>
    <scope>NUCLEOTIDE SEQUENCE</scope>
</reference>
<evidence type="ECO:0000313" key="3">
    <source>
        <dbReference type="Proteomes" id="UP001153709"/>
    </source>
</evidence>
<proteinExistence type="predicted"/>
<accession>A0A9N9X772</accession>
<dbReference type="EMBL" id="OU898276">
    <property type="protein sequence ID" value="CAG9827495.1"/>
    <property type="molecule type" value="Genomic_DNA"/>
</dbReference>
<name>A0A9N9X772_DIABA</name>
<dbReference type="AlphaFoldDB" id="A0A9N9X772"/>
<sequence length="55" mass="6412">MKKLIVEGRVEGKRPRGRSSSRWVDQTKTLINQGLHEAEQLARDREGWRGILKKL</sequence>
<gene>
    <name evidence="2" type="ORF">DIABBA_LOCUS1487</name>
</gene>
<evidence type="ECO:0000313" key="2">
    <source>
        <dbReference type="EMBL" id="CAG9827495.1"/>
    </source>
</evidence>
<feature type="region of interest" description="Disordered" evidence="1">
    <location>
        <begin position="1"/>
        <end position="23"/>
    </location>
</feature>
<evidence type="ECO:0000256" key="1">
    <source>
        <dbReference type="SAM" id="MobiDB-lite"/>
    </source>
</evidence>
<organism evidence="2 3">
    <name type="scientific">Diabrotica balteata</name>
    <name type="common">Banded cucumber beetle</name>
    <dbReference type="NCBI Taxonomy" id="107213"/>
    <lineage>
        <taxon>Eukaryota</taxon>
        <taxon>Metazoa</taxon>
        <taxon>Ecdysozoa</taxon>
        <taxon>Arthropoda</taxon>
        <taxon>Hexapoda</taxon>
        <taxon>Insecta</taxon>
        <taxon>Pterygota</taxon>
        <taxon>Neoptera</taxon>
        <taxon>Endopterygota</taxon>
        <taxon>Coleoptera</taxon>
        <taxon>Polyphaga</taxon>
        <taxon>Cucujiformia</taxon>
        <taxon>Chrysomeloidea</taxon>
        <taxon>Chrysomelidae</taxon>
        <taxon>Galerucinae</taxon>
        <taxon>Diabroticina</taxon>
        <taxon>Diabroticites</taxon>
        <taxon>Diabrotica</taxon>
    </lineage>
</organism>
<dbReference type="Proteomes" id="UP001153709">
    <property type="component" value="Chromosome 1"/>
</dbReference>
<keyword evidence="3" id="KW-1185">Reference proteome</keyword>
<feature type="compositionally biased region" description="Basic and acidic residues" evidence="1">
    <location>
        <begin position="1"/>
        <end position="14"/>
    </location>
</feature>